<dbReference type="GO" id="GO:0000775">
    <property type="term" value="C:chromosome, centromeric region"/>
    <property type="evidence" value="ECO:0007669"/>
    <property type="project" value="UniProtKB-SubCell"/>
</dbReference>
<name>A0A7K6I1H9_9PASS</name>
<feature type="coiled-coil region" evidence="9">
    <location>
        <begin position="66"/>
        <end position="93"/>
    </location>
</feature>
<feature type="compositionally biased region" description="Basic and acidic residues" evidence="10">
    <location>
        <begin position="338"/>
        <end position="350"/>
    </location>
</feature>
<dbReference type="GO" id="GO:0005634">
    <property type="term" value="C:nucleus"/>
    <property type="evidence" value="ECO:0007669"/>
    <property type="project" value="InterPro"/>
</dbReference>
<comment type="caution">
    <text evidence="12">The sequence shown here is derived from an EMBL/GenBank/DDBJ whole genome shotgun (WGS) entry which is preliminary data.</text>
</comment>
<dbReference type="AlphaFoldDB" id="A0A7K6I1H9"/>
<evidence type="ECO:0000256" key="4">
    <source>
        <dbReference type="ARBA" id="ARBA00022618"/>
    </source>
</evidence>
<feature type="region of interest" description="Disordered" evidence="10">
    <location>
        <begin position="411"/>
        <end position="511"/>
    </location>
</feature>
<feature type="region of interest" description="Disordered" evidence="10">
    <location>
        <begin position="338"/>
        <end position="376"/>
    </location>
</feature>
<feature type="compositionally biased region" description="Basic and acidic residues" evidence="10">
    <location>
        <begin position="588"/>
        <end position="600"/>
    </location>
</feature>
<protein>
    <submittedName>
        <fullName evidence="12">SGO1 protein</fullName>
    </submittedName>
</protein>
<dbReference type="Gene3D" id="1.20.5.730">
    <property type="entry name" value="Single helix bin"/>
    <property type="match status" value="1"/>
</dbReference>
<accession>A0A7K6I1H9</accession>
<keyword evidence="5" id="KW-0159">Chromosome partition</keyword>
<keyword evidence="6 9" id="KW-0175">Coiled coil</keyword>
<keyword evidence="4" id="KW-0132">Cell division</keyword>
<comment type="subcellular location">
    <subcellularLocation>
        <location evidence="1">Chromosome</location>
        <location evidence="1">Centromere</location>
    </subcellularLocation>
</comment>
<dbReference type="PANTHER" id="PTHR21577">
    <property type="entry name" value="SHUGOSHIN"/>
    <property type="match status" value="1"/>
</dbReference>
<evidence type="ECO:0000256" key="9">
    <source>
        <dbReference type="SAM" id="Coils"/>
    </source>
</evidence>
<keyword evidence="13" id="KW-1185">Reference proteome</keyword>
<dbReference type="Pfam" id="PF07557">
    <property type="entry name" value="Shugoshin_C"/>
    <property type="match status" value="1"/>
</dbReference>
<evidence type="ECO:0000256" key="10">
    <source>
        <dbReference type="SAM" id="MobiDB-lite"/>
    </source>
</evidence>
<evidence type="ECO:0000256" key="8">
    <source>
        <dbReference type="ARBA" id="ARBA00023328"/>
    </source>
</evidence>
<feature type="region of interest" description="Disordered" evidence="10">
    <location>
        <begin position="581"/>
        <end position="600"/>
    </location>
</feature>
<evidence type="ECO:0000256" key="1">
    <source>
        <dbReference type="ARBA" id="ARBA00004584"/>
    </source>
</evidence>
<evidence type="ECO:0000256" key="7">
    <source>
        <dbReference type="ARBA" id="ARBA00023306"/>
    </source>
</evidence>
<evidence type="ECO:0000259" key="11">
    <source>
        <dbReference type="Pfam" id="PF07557"/>
    </source>
</evidence>
<evidence type="ECO:0000256" key="2">
    <source>
        <dbReference type="ARBA" id="ARBA00010845"/>
    </source>
</evidence>
<feature type="non-terminal residue" evidence="12">
    <location>
        <position position="600"/>
    </location>
</feature>
<keyword evidence="3" id="KW-0158">Chromosome</keyword>
<dbReference type="GO" id="GO:0045132">
    <property type="term" value="P:meiotic chromosome segregation"/>
    <property type="evidence" value="ECO:0007669"/>
    <property type="project" value="InterPro"/>
</dbReference>
<sequence>MAEYSRKSFRDSLSDIKQRMKEKRTQKWLRLGKTTQFSTVKAKRATNNSNKMKIIQANNRDLALALQEQKFKLREAEATILQLRKDYHILKIQMFDLQKNHKFQQEQGLVENRLSALNEIISKVSQNLLDSVTLLGPAKNLCSIDMNQRVLSSGPGNSCNVIGPIHSIGPLKCAHEDGPVLPSGMEAGGDRSSLSKICEQSGSDISFTKIIPSEGQTSDFHLDNTESELENISSSVKFGLGRVLPKSVSTRRHFSKMRNLDVICTGILDHSEAPDSVKELSEQNEIRLEESLGKCATENISAAISHSLNESKVDSELVLSQKNSETTPFNLKCTSDLKQPECKSRENPQRRKEKHQKGKLEWPRTSQQKPGKQGKETSKEMLNFLGGISDAYDFHLEESVHLTPFRQNKVNNSKTEVDDEEDSAETNTTESSSTAEDSDDSLYEPYKSKSKKRRSSVDKNPTSPIHARPRSKRCLAQREQKLCHEEETENNKSSDKSIRQPSEPSRGHLCDVTNTAAVLPSTGEAAIVPEDEGAESPKRKRRSCTVTVNYKEPSIAGKLRRGDPFTDTKFLCSPIFKQKKDTKRHSLKKDSMKKYNEKFV</sequence>
<organism evidence="12 13">
    <name type="scientific">Dasyornis broadbenti</name>
    <name type="common">rufous bristle-bird</name>
    <dbReference type="NCBI Taxonomy" id="243059"/>
    <lineage>
        <taxon>Eukaryota</taxon>
        <taxon>Metazoa</taxon>
        <taxon>Chordata</taxon>
        <taxon>Craniata</taxon>
        <taxon>Vertebrata</taxon>
        <taxon>Euteleostomi</taxon>
        <taxon>Archelosauria</taxon>
        <taxon>Archosauria</taxon>
        <taxon>Dinosauria</taxon>
        <taxon>Saurischia</taxon>
        <taxon>Theropoda</taxon>
        <taxon>Coelurosauria</taxon>
        <taxon>Aves</taxon>
        <taxon>Neognathae</taxon>
        <taxon>Neoaves</taxon>
        <taxon>Telluraves</taxon>
        <taxon>Australaves</taxon>
        <taxon>Passeriformes</taxon>
        <taxon>Meliphagoidea</taxon>
        <taxon>Dasyornithidae</taxon>
        <taxon>Dasyornis</taxon>
    </lineage>
</organism>
<feature type="compositionally biased region" description="Low complexity" evidence="10">
    <location>
        <begin position="425"/>
        <end position="435"/>
    </location>
</feature>
<comment type="similarity">
    <text evidence="2">Belongs to the shugoshin family.</text>
</comment>
<keyword evidence="7" id="KW-0131">Cell cycle</keyword>
<gene>
    <name evidence="12" type="primary">Sgo1_0</name>
    <name evidence="12" type="ORF">DASBRO_R08499</name>
</gene>
<evidence type="ECO:0000256" key="3">
    <source>
        <dbReference type="ARBA" id="ARBA00022454"/>
    </source>
</evidence>
<evidence type="ECO:0000256" key="5">
    <source>
        <dbReference type="ARBA" id="ARBA00022829"/>
    </source>
</evidence>
<dbReference type="PANTHER" id="PTHR21577:SF3">
    <property type="entry name" value="SHUGOSHIN 1-RELATED"/>
    <property type="match status" value="1"/>
</dbReference>
<feature type="compositionally biased region" description="Basic and acidic residues" evidence="10">
    <location>
        <begin position="476"/>
        <end position="498"/>
    </location>
</feature>
<dbReference type="Proteomes" id="UP000521322">
    <property type="component" value="Unassembled WGS sequence"/>
</dbReference>
<proteinExistence type="inferred from homology"/>
<feature type="region of interest" description="Disordered" evidence="10">
    <location>
        <begin position="522"/>
        <end position="541"/>
    </location>
</feature>
<keyword evidence="8" id="KW-0137">Centromere</keyword>
<dbReference type="GO" id="GO:0051301">
    <property type="term" value="P:cell division"/>
    <property type="evidence" value="ECO:0007669"/>
    <property type="project" value="UniProtKB-KW"/>
</dbReference>
<dbReference type="InterPro" id="IPR038889">
    <property type="entry name" value="Shugoshin1/2"/>
</dbReference>
<evidence type="ECO:0000313" key="12">
    <source>
        <dbReference type="EMBL" id="NWV81461.1"/>
    </source>
</evidence>
<evidence type="ECO:0000313" key="13">
    <source>
        <dbReference type="Proteomes" id="UP000521322"/>
    </source>
</evidence>
<feature type="non-terminal residue" evidence="12">
    <location>
        <position position="1"/>
    </location>
</feature>
<evidence type="ECO:0000256" key="6">
    <source>
        <dbReference type="ARBA" id="ARBA00023054"/>
    </source>
</evidence>
<feature type="domain" description="Shugoshin C-terminal" evidence="11">
    <location>
        <begin position="539"/>
        <end position="561"/>
    </location>
</feature>
<dbReference type="EMBL" id="VZRN01004254">
    <property type="protein sequence ID" value="NWV81461.1"/>
    <property type="molecule type" value="Genomic_DNA"/>
</dbReference>
<dbReference type="InterPro" id="IPR011515">
    <property type="entry name" value="Shugoshin_C"/>
</dbReference>
<reference evidence="12 13" key="1">
    <citation type="submission" date="2019-09" db="EMBL/GenBank/DDBJ databases">
        <title>Bird 10,000 Genomes (B10K) Project - Family phase.</title>
        <authorList>
            <person name="Zhang G."/>
        </authorList>
    </citation>
    <scope>NUCLEOTIDE SEQUENCE [LARGE SCALE GENOMIC DNA]</scope>
    <source>
        <strain evidence="12">B10K-DU-029-49</strain>
        <tissue evidence="12">Liver</tissue>
    </source>
</reference>